<name>A0A427AK92_ENSVE</name>
<reference evidence="2 3" key="1">
    <citation type="journal article" date="2014" name="Agronomy (Basel)">
        <title>A Draft Genome Sequence for Ensete ventricosum, the Drought-Tolerant Tree Against Hunger.</title>
        <authorList>
            <person name="Harrison J."/>
            <person name="Moore K.A."/>
            <person name="Paszkiewicz K."/>
            <person name="Jones T."/>
            <person name="Grant M."/>
            <person name="Ambacheew D."/>
            <person name="Muzemil S."/>
            <person name="Studholme D.J."/>
        </authorList>
    </citation>
    <scope>NUCLEOTIDE SEQUENCE [LARGE SCALE GENOMIC DNA]</scope>
</reference>
<sequence length="114" mass="12357">MAIGIRTSLGPSPRLPASANTYRNPREAPTSVCFFKEILGRRVSFPSLNSRGCSNPSARPRRTATRCSTTSTAKEAASGIYFSVQHSIVQLLGGLEFVLEILDDKCVRILAISD</sequence>
<dbReference type="Proteomes" id="UP000287651">
    <property type="component" value="Unassembled WGS sequence"/>
</dbReference>
<gene>
    <name evidence="2" type="ORF">B296_00011219</name>
</gene>
<protein>
    <submittedName>
        <fullName evidence="2">Uncharacterized protein</fullName>
    </submittedName>
</protein>
<dbReference type="EMBL" id="AMZH03002130">
    <property type="protein sequence ID" value="RRT76679.1"/>
    <property type="molecule type" value="Genomic_DNA"/>
</dbReference>
<proteinExistence type="predicted"/>
<organism evidence="2 3">
    <name type="scientific">Ensete ventricosum</name>
    <name type="common">Abyssinian banana</name>
    <name type="synonym">Musa ensete</name>
    <dbReference type="NCBI Taxonomy" id="4639"/>
    <lineage>
        <taxon>Eukaryota</taxon>
        <taxon>Viridiplantae</taxon>
        <taxon>Streptophyta</taxon>
        <taxon>Embryophyta</taxon>
        <taxon>Tracheophyta</taxon>
        <taxon>Spermatophyta</taxon>
        <taxon>Magnoliopsida</taxon>
        <taxon>Liliopsida</taxon>
        <taxon>Zingiberales</taxon>
        <taxon>Musaceae</taxon>
        <taxon>Ensete</taxon>
    </lineage>
</organism>
<comment type="caution">
    <text evidence="2">The sequence shown here is derived from an EMBL/GenBank/DDBJ whole genome shotgun (WGS) entry which is preliminary data.</text>
</comment>
<feature type="region of interest" description="Disordered" evidence="1">
    <location>
        <begin position="1"/>
        <end position="23"/>
    </location>
</feature>
<accession>A0A427AK92</accession>
<evidence type="ECO:0000256" key="1">
    <source>
        <dbReference type="SAM" id="MobiDB-lite"/>
    </source>
</evidence>
<dbReference type="AlphaFoldDB" id="A0A427AK92"/>
<evidence type="ECO:0000313" key="2">
    <source>
        <dbReference type="EMBL" id="RRT76679.1"/>
    </source>
</evidence>
<evidence type="ECO:0000313" key="3">
    <source>
        <dbReference type="Proteomes" id="UP000287651"/>
    </source>
</evidence>